<dbReference type="EMBL" id="GBRH01231639">
    <property type="protein sequence ID" value="JAD66256.1"/>
    <property type="molecule type" value="Transcribed_RNA"/>
</dbReference>
<protein>
    <submittedName>
        <fullName evidence="1">Uncharacterized protein</fullName>
    </submittedName>
</protein>
<accession>A0A0A9BSF7</accession>
<name>A0A0A9BSF7_ARUDO</name>
<proteinExistence type="predicted"/>
<organism evidence="1">
    <name type="scientific">Arundo donax</name>
    <name type="common">Giant reed</name>
    <name type="synonym">Donax arundinaceus</name>
    <dbReference type="NCBI Taxonomy" id="35708"/>
    <lineage>
        <taxon>Eukaryota</taxon>
        <taxon>Viridiplantae</taxon>
        <taxon>Streptophyta</taxon>
        <taxon>Embryophyta</taxon>
        <taxon>Tracheophyta</taxon>
        <taxon>Spermatophyta</taxon>
        <taxon>Magnoliopsida</taxon>
        <taxon>Liliopsida</taxon>
        <taxon>Poales</taxon>
        <taxon>Poaceae</taxon>
        <taxon>PACMAD clade</taxon>
        <taxon>Arundinoideae</taxon>
        <taxon>Arundineae</taxon>
        <taxon>Arundo</taxon>
    </lineage>
</organism>
<evidence type="ECO:0000313" key="1">
    <source>
        <dbReference type="EMBL" id="JAD66256.1"/>
    </source>
</evidence>
<reference evidence="1" key="1">
    <citation type="submission" date="2014-09" db="EMBL/GenBank/DDBJ databases">
        <authorList>
            <person name="Magalhaes I.L.F."/>
            <person name="Oliveira U."/>
            <person name="Santos F.R."/>
            <person name="Vidigal T.H.D.A."/>
            <person name="Brescovit A.D."/>
            <person name="Santos A.J."/>
        </authorList>
    </citation>
    <scope>NUCLEOTIDE SEQUENCE</scope>
    <source>
        <tissue evidence="1">Shoot tissue taken approximately 20 cm above the soil surface</tissue>
    </source>
</reference>
<reference evidence="1" key="2">
    <citation type="journal article" date="2015" name="Data Brief">
        <title>Shoot transcriptome of the giant reed, Arundo donax.</title>
        <authorList>
            <person name="Barrero R.A."/>
            <person name="Guerrero F.D."/>
            <person name="Moolhuijzen P."/>
            <person name="Goolsby J.A."/>
            <person name="Tidwell J."/>
            <person name="Bellgard S.E."/>
            <person name="Bellgard M.I."/>
        </authorList>
    </citation>
    <scope>NUCLEOTIDE SEQUENCE</scope>
    <source>
        <tissue evidence="1">Shoot tissue taken approximately 20 cm above the soil surface</tissue>
    </source>
</reference>
<dbReference type="AlphaFoldDB" id="A0A0A9BSF7"/>
<sequence length="48" mass="5340">MQHENGPCKVKSARNGDSMATWLHEYTPVSLLYILTMITGANLNSRCS</sequence>